<dbReference type="InterPro" id="IPR036866">
    <property type="entry name" value="RibonucZ/Hydroxyglut_hydro"/>
</dbReference>
<reference evidence="6" key="1">
    <citation type="journal article" date="2019" name="Int. J. Syst. Evol. Microbiol.">
        <title>The Global Catalogue of Microorganisms (GCM) 10K type strain sequencing project: providing services to taxonomists for standard genome sequencing and annotation.</title>
        <authorList>
            <consortium name="The Broad Institute Genomics Platform"/>
            <consortium name="The Broad Institute Genome Sequencing Center for Infectious Disease"/>
            <person name="Wu L."/>
            <person name="Ma J."/>
        </authorList>
    </citation>
    <scope>NUCLEOTIDE SEQUENCE [LARGE SCALE GENOMIC DNA]</scope>
    <source>
        <strain evidence="6">CGMCC 1.15053</strain>
    </source>
</reference>
<dbReference type="InterPro" id="IPR008613">
    <property type="entry name" value="Excalibur_Ca-bd_domain"/>
</dbReference>
<dbReference type="RefSeq" id="WP_380050830.1">
    <property type="nucleotide sequence ID" value="NZ_JBHSOH010000029.1"/>
</dbReference>
<dbReference type="InterPro" id="IPR035681">
    <property type="entry name" value="ComA-like_MBL"/>
</dbReference>
<evidence type="ECO:0000313" key="5">
    <source>
        <dbReference type="EMBL" id="MFC5849571.1"/>
    </source>
</evidence>
<evidence type="ECO:0000256" key="1">
    <source>
        <dbReference type="SAM" id="MobiDB-lite"/>
    </source>
</evidence>
<evidence type="ECO:0000256" key="2">
    <source>
        <dbReference type="SAM" id="SignalP"/>
    </source>
</evidence>
<feature type="domain" description="Metallo-beta-lactamase" evidence="3">
    <location>
        <begin position="30"/>
        <end position="225"/>
    </location>
</feature>
<comment type="caution">
    <text evidence="5">The sequence shown here is derived from an EMBL/GenBank/DDBJ whole genome shotgun (WGS) entry which is preliminary data.</text>
</comment>
<feature type="compositionally biased region" description="Basic and acidic residues" evidence="1">
    <location>
        <begin position="324"/>
        <end position="335"/>
    </location>
</feature>
<dbReference type="SMART" id="SM00849">
    <property type="entry name" value="Lactamase_B"/>
    <property type="match status" value="1"/>
</dbReference>
<organism evidence="5 6">
    <name type="scientific">Deinococcus petrolearius</name>
    <dbReference type="NCBI Taxonomy" id="1751295"/>
    <lineage>
        <taxon>Bacteria</taxon>
        <taxon>Thermotogati</taxon>
        <taxon>Deinococcota</taxon>
        <taxon>Deinococci</taxon>
        <taxon>Deinococcales</taxon>
        <taxon>Deinococcaceae</taxon>
        <taxon>Deinococcus</taxon>
    </lineage>
</organism>
<feature type="chain" id="PRO_5047304317" evidence="2">
    <location>
        <begin position="19"/>
        <end position="335"/>
    </location>
</feature>
<evidence type="ECO:0000259" key="3">
    <source>
        <dbReference type="SMART" id="SM00849"/>
    </source>
</evidence>
<dbReference type="CDD" id="cd07731">
    <property type="entry name" value="ComA-like_MBL-fold"/>
    <property type="match status" value="1"/>
</dbReference>
<sequence>MKHLLFTLALALTSPALAADLTIRFLDVGQGDAVLVTTPDGKTMLYDAGRRGGRAAGLLRSYGVRRLDLAVMSQGDADHIGGFIEVAPLFKPRAFLNNGLAKSTQTYAAVIAAFKSASTPGLLASERTINLGTAVKLQVLPAPQGVPKNNHNANSVGVVLTYGTFRAFLGGDAEPNTLRGWQEKYATLLRNVDLYKAAHHGSKHNDTATFVTHLSPSIVGIGVGKNNYGHPSPEALLLYRKAGAAIYRTDLNGTITVTVKANGTYTVTAERGLGTQGTTRSTAPQPSAPAPALPSGVSYRNCTEAKAAGAAPLRRGQPGYSTSLDRDGDGVACER</sequence>
<dbReference type="Gene3D" id="3.60.15.10">
    <property type="entry name" value="Ribonuclease Z/Hydroxyacylglutathione hydrolase-like"/>
    <property type="match status" value="1"/>
</dbReference>
<dbReference type="PANTHER" id="PTHR30619:SF1">
    <property type="entry name" value="RECOMBINATION PROTEIN 2"/>
    <property type="match status" value="1"/>
</dbReference>
<dbReference type="Pfam" id="PF00753">
    <property type="entry name" value="Lactamase_B"/>
    <property type="match status" value="1"/>
</dbReference>
<keyword evidence="6" id="KW-1185">Reference proteome</keyword>
<accession>A0ABW1DLR8</accession>
<feature type="signal peptide" evidence="2">
    <location>
        <begin position="1"/>
        <end position="18"/>
    </location>
</feature>
<proteinExistence type="predicted"/>
<dbReference type="InterPro" id="IPR001279">
    <property type="entry name" value="Metallo-B-lactamas"/>
</dbReference>
<protein>
    <submittedName>
        <fullName evidence="5">Excalibur calcium-binding domain-containing protein</fullName>
    </submittedName>
</protein>
<dbReference type="Proteomes" id="UP001595979">
    <property type="component" value="Unassembled WGS sequence"/>
</dbReference>
<dbReference type="EMBL" id="JBHSOH010000029">
    <property type="protein sequence ID" value="MFC5849571.1"/>
    <property type="molecule type" value="Genomic_DNA"/>
</dbReference>
<feature type="domain" description="Excalibur calcium-binding" evidence="4">
    <location>
        <begin position="298"/>
        <end position="334"/>
    </location>
</feature>
<gene>
    <name evidence="5" type="ORF">ACFPQ6_14790</name>
</gene>
<dbReference type="PANTHER" id="PTHR30619">
    <property type="entry name" value="DNA INTERNALIZATION/COMPETENCE PROTEIN COMEC/REC2"/>
    <property type="match status" value="1"/>
</dbReference>
<name>A0ABW1DLR8_9DEIO</name>
<feature type="region of interest" description="Disordered" evidence="1">
    <location>
        <begin position="271"/>
        <end position="335"/>
    </location>
</feature>
<dbReference type="Pfam" id="PF05901">
    <property type="entry name" value="Excalibur"/>
    <property type="match status" value="1"/>
</dbReference>
<evidence type="ECO:0000313" key="6">
    <source>
        <dbReference type="Proteomes" id="UP001595979"/>
    </source>
</evidence>
<dbReference type="InterPro" id="IPR052159">
    <property type="entry name" value="Competence_DNA_uptake"/>
</dbReference>
<dbReference type="SUPFAM" id="SSF56281">
    <property type="entry name" value="Metallo-hydrolase/oxidoreductase"/>
    <property type="match status" value="1"/>
</dbReference>
<evidence type="ECO:0000259" key="4">
    <source>
        <dbReference type="SMART" id="SM00894"/>
    </source>
</evidence>
<dbReference type="SMART" id="SM00894">
    <property type="entry name" value="Excalibur"/>
    <property type="match status" value="1"/>
</dbReference>
<keyword evidence="2" id="KW-0732">Signal</keyword>